<proteinExistence type="predicted"/>
<dbReference type="AlphaFoldDB" id="A0A6C0K317"/>
<name>A0A6C0K317_9ZZZZ</name>
<accession>A0A6C0K317</accession>
<protein>
    <submittedName>
        <fullName evidence="1">Uncharacterized protein</fullName>
    </submittedName>
</protein>
<evidence type="ECO:0000313" key="1">
    <source>
        <dbReference type="EMBL" id="QHU11190.1"/>
    </source>
</evidence>
<dbReference type="EMBL" id="MN740779">
    <property type="protein sequence ID" value="QHU11190.1"/>
    <property type="molecule type" value="Genomic_DNA"/>
</dbReference>
<reference evidence="1" key="1">
    <citation type="journal article" date="2020" name="Nature">
        <title>Giant virus diversity and host interactions through global metagenomics.</title>
        <authorList>
            <person name="Schulz F."/>
            <person name="Roux S."/>
            <person name="Paez-Espino D."/>
            <person name="Jungbluth S."/>
            <person name="Walsh D.A."/>
            <person name="Denef V.J."/>
            <person name="McMahon K.D."/>
            <person name="Konstantinidis K.T."/>
            <person name="Eloe-Fadrosh E.A."/>
            <person name="Kyrpides N.C."/>
            <person name="Woyke T."/>
        </authorList>
    </citation>
    <scope>NUCLEOTIDE SEQUENCE</scope>
    <source>
        <strain evidence="1">GVMAG-S-1101165-84</strain>
    </source>
</reference>
<sequence length="87" mass="10206">MSTEPTPQKQFFSFTEAVLLPVYQSKTTIKQLWDTYLVWWRSEGEQAFGGDPLDQNDFNEFLRRTYGQPNINVNGIPGYTSIYIKYE</sequence>
<organism evidence="1">
    <name type="scientific">viral metagenome</name>
    <dbReference type="NCBI Taxonomy" id="1070528"/>
    <lineage>
        <taxon>unclassified sequences</taxon>
        <taxon>metagenomes</taxon>
        <taxon>organismal metagenomes</taxon>
    </lineage>
</organism>